<feature type="compositionally biased region" description="Basic and acidic residues" evidence="1">
    <location>
        <begin position="43"/>
        <end position="61"/>
    </location>
</feature>
<name>A0A9I9EL19_CUCME</name>
<accession>A0A9I9EL19</accession>
<feature type="compositionally biased region" description="Acidic residues" evidence="1">
    <location>
        <begin position="12"/>
        <end position="24"/>
    </location>
</feature>
<dbReference type="AlphaFoldDB" id="A0A9I9EL19"/>
<protein>
    <submittedName>
        <fullName evidence="2">Uncharacterized protein</fullName>
    </submittedName>
</protein>
<reference evidence="2" key="1">
    <citation type="submission" date="2023-03" db="UniProtKB">
        <authorList>
            <consortium name="EnsemblPlants"/>
        </authorList>
    </citation>
    <scope>IDENTIFICATION</scope>
</reference>
<evidence type="ECO:0000313" key="2">
    <source>
        <dbReference type="EnsemblPlants" id="MELO3C035250.2.1"/>
    </source>
</evidence>
<evidence type="ECO:0000256" key="1">
    <source>
        <dbReference type="SAM" id="MobiDB-lite"/>
    </source>
</evidence>
<feature type="compositionally biased region" description="Basic and acidic residues" evidence="1">
    <location>
        <begin position="1"/>
        <end position="11"/>
    </location>
</feature>
<sequence length="61" mass="6656">LAIDLDLGKDEREDEERPAEEELEVGAFTEGISVGTEPAMGMKAKDFDEADGSDRPMKKEG</sequence>
<proteinExistence type="predicted"/>
<organism evidence="2">
    <name type="scientific">Cucumis melo</name>
    <name type="common">Muskmelon</name>
    <dbReference type="NCBI Taxonomy" id="3656"/>
    <lineage>
        <taxon>Eukaryota</taxon>
        <taxon>Viridiplantae</taxon>
        <taxon>Streptophyta</taxon>
        <taxon>Embryophyta</taxon>
        <taxon>Tracheophyta</taxon>
        <taxon>Spermatophyta</taxon>
        <taxon>Magnoliopsida</taxon>
        <taxon>eudicotyledons</taxon>
        <taxon>Gunneridae</taxon>
        <taxon>Pentapetalae</taxon>
        <taxon>rosids</taxon>
        <taxon>fabids</taxon>
        <taxon>Cucurbitales</taxon>
        <taxon>Cucurbitaceae</taxon>
        <taxon>Benincaseae</taxon>
        <taxon>Cucumis</taxon>
    </lineage>
</organism>
<feature type="region of interest" description="Disordered" evidence="1">
    <location>
        <begin position="1"/>
        <end position="61"/>
    </location>
</feature>
<dbReference type="EnsemblPlants" id="MELO3C035250.2.1">
    <property type="protein sequence ID" value="MELO3C035250.2.1"/>
    <property type="gene ID" value="MELO3C035250.2"/>
</dbReference>